<feature type="compositionally biased region" description="Basic and acidic residues" evidence="1">
    <location>
        <begin position="328"/>
        <end position="340"/>
    </location>
</feature>
<protein>
    <recommendedName>
        <fullName evidence="4">F-box domain-containing protein</fullName>
    </recommendedName>
</protein>
<feature type="compositionally biased region" description="Basic and acidic residues" evidence="1">
    <location>
        <begin position="367"/>
        <end position="378"/>
    </location>
</feature>
<feature type="compositionally biased region" description="Basic and acidic residues" evidence="1">
    <location>
        <begin position="514"/>
        <end position="524"/>
    </location>
</feature>
<feature type="region of interest" description="Disordered" evidence="1">
    <location>
        <begin position="328"/>
        <end position="385"/>
    </location>
</feature>
<comment type="caution">
    <text evidence="2">The sequence shown here is derived from an EMBL/GenBank/DDBJ whole genome shotgun (WGS) entry which is preliminary data.</text>
</comment>
<keyword evidence="3" id="KW-1185">Reference proteome</keyword>
<evidence type="ECO:0000313" key="3">
    <source>
        <dbReference type="Proteomes" id="UP001396898"/>
    </source>
</evidence>
<gene>
    <name evidence="2" type="ORF">PG991_012177</name>
</gene>
<evidence type="ECO:0000256" key="1">
    <source>
        <dbReference type="SAM" id="MobiDB-lite"/>
    </source>
</evidence>
<sequence length="563" mass="63116">MACVPSTILGKAGHLNTHQKNFESIRLFTDPKCNRTKHGATFDGLDLQSFPSLKQLSWAGIIGDDVYRLSDALAGVSRQLEMLDLDFTSYNLPRAPINPDLSQDDSDDESQYHSLLSKLFRLQRPAPRDVQGLLASVDLARLERLELRSCPNSDLLLARLAASSSSSSPRRLANLRSFTLQMHDVALSTCVVPFLQSFAGLRDLSLAMPRTGDATAQIWRAAAAHHRQSLRRLVYHQRSKDGEVGEAPGRWKPWDQPDLCLRRSDLGKESGGNPLGRLDLQSLGLGCSPKWMKRIVASYCKKSSLQLLHMRRSGPEFARMAQIWKDACSDKKGSPSERQEQMPLDLGGSESDWEFDDEQSDESSGSEGEHAGQSDDGKGPSGSFTAADFVPSMEGVCLMPDPFGFGRPPPLSGHSAWDNDAANKNIWKNDLAESEPLVDLYDRPGKLGQIQADYVRFEEDLHKFLQWVFGPRGVRSLRLFHYGDFSFDGRFKDHCRIICRNETPEEQEQEQDGDGGRETEPRLYYREVTKEDRDVLNLLEEEHDFVTACPVDTLFGTQKPNRS</sequence>
<name>A0ABR1R8X3_9PEZI</name>
<dbReference type="Proteomes" id="UP001396898">
    <property type="component" value="Unassembled WGS sequence"/>
</dbReference>
<feature type="compositionally biased region" description="Acidic residues" evidence="1">
    <location>
        <begin position="351"/>
        <end position="361"/>
    </location>
</feature>
<evidence type="ECO:0008006" key="4">
    <source>
        <dbReference type="Google" id="ProtNLM"/>
    </source>
</evidence>
<feature type="region of interest" description="Disordered" evidence="1">
    <location>
        <begin position="502"/>
        <end position="524"/>
    </location>
</feature>
<proteinExistence type="predicted"/>
<organism evidence="2 3">
    <name type="scientific">Apiospora marii</name>
    <dbReference type="NCBI Taxonomy" id="335849"/>
    <lineage>
        <taxon>Eukaryota</taxon>
        <taxon>Fungi</taxon>
        <taxon>Dikarya</taxon>
        <taxon>Ascomycota</taxon>
        <taxon>Pezizomycotina</taxon>
        <taxon>Sordariomycetes</taxon>
        <taxon>Xylariomycetidae</taxon>
        <taxon>Amphisphaeriales</taxon>
        <taxon>Apiosporaceae</taxon>
        <taxon>Apiospora</taxon>
    </lineage>
</organism>
<feature type="compositionally biased region" description="Acidic residues" evidence="1">
    <location>
        <begin position="504"/>
        <end position="513"/>
    </location>
</feature>
<reference evidence="2 3" key="1">
    <citation type="submission" date="2023-01" db="EMBL/GenBank/DDBJ databases">
        <title>Analysis of 21 Apiospora genomes using comparative genomics revels a genus with tremendous synthesis potential of carbohydrate active enzymes and secondary metabolites.</title>
        <authorList>
            <person name="Sorensen T."/>
        </authorList>
    </citation>
    <scope>NUCLEOTIDE SEQUENCE [LARGE SCALE GENOMIC DNA]</scope>
    <source>
        <strain evidence="2 3">CBS 20057</strain>
    </source>
</reference>
<dbReference type="EMBL" id="JAQQWI010000017">
    <property type="protein sequence ID" value="KAK8005880.1"/>
    <property type="molecule type" value="Genomic_DNA"/>
</dbReference>
<evidence type="ECO:0000313" key="2">
    <source>
        <dbReference type="EMBL" id="KAK8005880.1"/>
    </source>
</evidence>
<accession>A0ABR1R8X3</accession>